<evidence type="ECO:0000256" key="1">
    <source>
        <dbReference type="ARBA" id="ARBA00004496"/>
    </source>
</evidence>
<dbReference type="Pfam" id="PF01025">
    <property type="entry name" value="GrpE"/>
    <property type="match status" value="1"/>
</dbReference>
<evidence type="ECO:0000256" key="7">
    <source>
        <dbReference type="ARBA" id="ARBA00053401"/>
    </source>
</evidence>
<comment type="subunit">
    <text evidence="3 10">Homodimer.</text>
</comment>
<comment type="caution">
    <text evidence="14">The sequence shown here is derived from an EMBL/GenBank/DDBJ whole genome shotgun (WGS) entry which is preliminary data.</text>
</comment>
<evidence type="ECO:0000256" key="12">
    <source>
        <dbReference type="RuleBase" id="RU004478"/>
    </source>
</evidence>
<proteinExistence type="inferred from homology"/>
<dbReference type="InterPro" id="IPR000740">
    <property type="entry name" value="GrpE"/>
</dbReference>
<evidence type="ECO:0000256" key="10">
    <source>
        <dbReference type="HAMAP-Rule" id="MF_01151"/>
    </source>
</evidence>
<evidence type="ECO:0000256" key="9">
    <source>
        <dbReference type="ARBA" id="ARBA00076414"/>
    </source>
</evidence>
<dbReference type="NCBIfam" id="NF010739">
    <property type="entry name" value="PRK14141.1"/>
    <property type="match status" value="1"/>
</dbReference>
<dbReference type="PANTHER" id="PTHR21237:SF23">
    <property type="entry name" value="GRPE PROTEIN HOMOLOG, MITOCHONDRIAL"/>
    <property type="match status" value="1"/>
</dbReference>
<dbReference type="PRINTS" id="PR00773">
    <property type="entry name" value="GRPEPROTEIN"/>
</dbReference>
<evidence type="ECO:0000256" key="4">
    <source>
        <dbReference type="ARBA" id="ARBA00022490"/>
    </source>
</evidence>
<evidence type="ECO:0000256" key="5">
    <source>
        <dbReference type="ARBA" id="ARBA00023016"/>
    </source>
</evidence>
<feature type="compositionally biased region" description="Acidic residues" evidence="13">
    <location>
        <begin position="16"/>
        <end position="26"/>
    </location>
</feature>
<keyword evidence="15" id="KW-1185">Reference proteome</keyword>
<evidence type="ECO:0000256" key="13">
    <source>
        <dbReference type="SAM" id="MobiDB-lite"/>
    </source>
</evidence>
<dbReference type="Gene3D" id="3.90.20.20">
    <property type="match status" value="1"/>
</dbReference>
<keyword evidence="4 10" id="KW-0963">Cytoplasm</keyword>
<comment type="function">
    <text evidence="7 10 11">Participates actively in the response to hyperosmotic and heat shock by preventing the aggregation of stress-denatured proteins, in association with DnaK and GrpE. It is the nucleotide exchange factor for DnaK and may function as a thermosensor. Unfolded proteins bind initially to DnaJ; upon interaction with the DnaJ-bound protein, DnaK hydrolyzes its bound ATP, resulting in the formation of a stable complex. GrpE releases ADP from DnaK; ATP binding to DnaK triggers the release of the substrate protein, thus completing the reaction cycle. Several rounds of ATP-dependent interactions between DnaJ, DnaK and GrpE are required for fully efficient folding.</text>
</comment>
<dbReference type="InterPro" id="IPR013805">
    <property type="entry name" value="GrpE_CC"/>
</dbReference>
<evidence type="ECO:0000256" key="6">
    <source>
        <dbReference type="ARBA" id="ARBA00023186"/>
    </source>
</evidence>
<reference evidence="14 15" key="1">
    <citation type="submission" date="2018-10" db="EMBL/GenBank/DDBJ databases">
        <title>Genomic Encyclopedia of Archaeal and Bacterial Type Strains, Phase II (KMG-II): from individual species to whole genera.</title>
        <authorList>
            <person name="Goeker M."/>
        </authorList>
    </citation>
    <scope>NUCLEOTIDE SEQUENCE [LARGE SCALE GENOMIC DNA]</scope>
    <source>
        <strain evidence="14 15">DSM 25217</strain>
    </source>
</reference>
<comment type="similarity">
    <text evidence="2 10 12">Belongs to the GrpE family.</text>
</comment>
<dbReference type="HAMAP" id="MF_01151">
    <property type="entry name" value="GrpE"/>
    <property type="match status" value="1"/>
</dbReference>
<dbReference type="GO" id="GO:0051087">
    <property type="term" value="F:protein-folding chaperone binding"/>
    <property type="evidence" value="ECO:0007669"/>
    <property type="project" value="InterPro"/>
</dbReference>
<dbReference type="GO" id="GO:0005737">
    <property type="term" value="C:cytoplasm"/>
    <property type="evidence" value="ECO:0007669"/>
    <property type="project" value="UniProtKB-SubCell"/>
</dbReference>
<accession>A0A3M0BXT6</accession>
<dbReference type="NCBIfam" id="NF010738">
    <property type="entry name" value="PRK14140.1"/>
    <property type="match status" value="1"/>
</dbReference>
<dbReference type="PANTHER" id="PTHR21237">
    <property type="entry name" value="GRPE PROTEIN"/>
    <property type="match status" value="1"/>
</dbReference>
<dbReference type="GO" id="GO:0042803">
    <property type="term" value="F:protein homodimerization activity"/>
    <property type="evidence" value="ECO:0007669"/>
    <property type="project" value="InterPro"/>
</dbReference>
<comment type="subcellular location">
    <subcellularLocation>
        <location evidence="1 10">Cytoplasm</location>
    </subcellularLocation>
</comment>
<dbReference type="RefSeq" id="WP_121940014.1">
    <property type="nucleotide sequence ID" value="NZ_REFR01000015.1"/>
</dbReference>
<dbReference type="PROSITE" id="PS01071">
    <property type="entry name" value="GRPE"/>
    <property type="match status" value="1"/>
</dbReference>
<feature type="compositionally biased region" description="Basic and acidic residues" evidence="13">
    <location>
        <begin position="1"/>
        <end position="15"/>
    </location>
</feature>
<evidence type="ECO:0000313" key="15">
    <source>
        <dbReference type="Proteomes" id="UP000271227"/>
    </source>
</evidence>
<dbReference type="FunCoup" id="A0A3M0BXT6">
    <property type="interactions" value="516"/>
</dbReference>
<evidence type="ECO:0000256" key="11">
    <source>
        <dbReference type="RuleBase" id="RU000639"/>
    </source>
</evidence>
<protein>
    <recommendedName>
        <fullName evidence="8 10">Protein GrpE</fullName>
    </recommendedName>
    <alternativeName>
        <fullName evidence="9 10">HSP-70 cofactor</fullName>
    </alternativeName>
</protein>
<organism evidence="14 15">
    <name type="scientific">Eilatimonas milleporae</name>
    <dbReference type="NCBI Taxonomy" id="911205"/>
    <lineage>
        <taxon>Bacteria</taxon>
        <taxon>Pseudomonadati</taxon>
        <taxon>Pseudomonadota</taxon>
        <taxon>Alphaproteobacteria</taxon>
        <taxon>Kordiimonadales</taxon>
        <taxon>Kordiimonadaceae</taxon>
        <taxon>Eilatimonas</taxon>
    </lineage>
</organism>
<dbReference type="AlphaFoldDB" id="A0A3M0BXT6"/>
<dbReference type="SUPFAM" id="SSF51064">
    <property type="entry name" value="Head domain of nucleotide exchange factor GrpE"/>
    <property type="match status" value="1"/>
</dbReference>
<evidence type="ECO:0000313" key="14">
    <source>
        <dbReference type="EMBL" id="RMB01862.1"/>
    </source>
</evidence>
<evidence type="ECO:0000256" key="2">
    <source>
        <dbReference type="ARBA" id="ARBA00009054"/>
    </source>
</evidence>
<dbReference type="GO" id="GO:0000774">
    <property type="term" value="F:adenyl-nucleotide exchange factor activity"/>
    <property type="evidence" value="ECO:0007669"/>
    <property type="project" value="InterPro"/>
</dbReference>
<dbReference type="Proteomes" id="UP000271227">
    <property type="component" value="Unassembled WGS sequence"/>
</dbReference>
<dbReference type="CDD" id="cd00446">
    <property type="entry name" value="GrpE"/>
    <property type="match status" value="1"/>
</dbReference>
<sequence length="211" mass="22857">MSDEQLKENDPHQQPEADDSDGDMTVEDNTPPIAEDQEAFAAAEGHGEDPAGSLQDEIAELKDALLRQKAETENVRRRGEKDKADASAYAVTRFARDILTVADNLKRALDSLPETLGDDVQAFADGVSMTERELQNTLSGHGIVLVEPEIGEKFDPNAHQAMFEVPSNDHPTGTIVQVVAAGYRIKDRLLRPAMVGVAKAEGEAPKVDTQA</sequence>
<dbReference type="SUPFAM" id="SSF58014">
    <property type="entry name" value="Coiled-coil domain of nucleotide exchange factor GrpE"/>
    <property type="match status" value="1"/>
</dbReference>
<dbReference type="OrthoDB" id="9789811at2"/>
<gene>
    <name evidence="10" type="primary">grpE</name>
    <name evidence="14" type="ORF">BXY39_3369</name>
</gene>
<dbReference type="Gene3D" id="2.30.22.10">
    <property type="entry name" value="Head domain of nucleotide exchange factor GrpE"/>
    <property type="match status" value="1"/>
</dbReference>
<evidence type="ECO:0000256" key="3">
    <source>
        <dbReference type="ARBA" id="ARBA00011738"/>
    </source>
</evidence>
<evidence type="ECO:0000256" key="8">
    <source>
        <dbReference type="ARBA" id="ARBA00072274"/>
    </source>
</evidence>
<dbReference type="EMBL" id="REFR01000015">
    <property type="protein sequence ID" value="RMB01862.1"/>
    <property type="molecule type" value="Genomic_DNA"/>
</dbReference>
<dbReference type="InterPro" id="IPR009012">
    <property type="entry name" value="GrpE_head"/>
</dbReference>
<dbReference type="GO" id="GO:0051082">
    <property type="term" value="F:unfolded protein binding"/>
    <property type="evidence" value="ECO:0007669"/>
    <property type="project" value="TreeGrafter"/>
</dbReference>
<dbReference type="FunFam" id="2.30.22.10:FF:000001">
    <property type="entry name" value="Protein GrpE"/>
    <property type="match status" value="1"/>
</dbReference>
<feature type="region of interest" description="Disordered" evidence="13">
    <location>
        <begin position="1"/>
        <end position="56"/>
    </location>
</feature>
<dbReference type="GO" id="GO:0006457">
    <property type="term" value="P:protein folding"/>
    <property type="evidence" value="ECO:0007669"/>
    <property type="project" value="InterPro"/>
</dbReference>
<keyword evidence="6 10" id="KW-0143">Chaperone</keyword>
<dbReference type="InParanoid" id="A0A3M0BXT6"/>
<keyword evidence="5 10" id="KW-0346">Stress response</keyword>
<name>A0A3M0BXT6_9PROT</name>